<dbReference type="Proteomes" id="UP000198287">
    <property type="component" value="Unassembled WGS sequence"/>
</dbReference>
<name>A0A226EPF4_FOLCA</name>
<keyword evidence="4" id="KW-0347">Helicase</keyword>
<dbReference type="SUPFAM" id="SSF52540">
    <property type="entry name" value="P-loop containing nucleoside triphosphate hydrolases"/>
    <property type="match status" value="1"/>
</dbReference>
<dbReference type="InterPro" id="IPR011545">
    <property type="entry name" value="DEAD/DEAH_box_helicase_dom"/>
</dbReference>
<keyword evidence="11" id="KW-0648">Protein biosynthesis</keyword>
<dbReference type="GO" id="GO:0003743">
    <property type="term" value="F:translation initiation factor activity"/>
    <property type="evidence" value="ECO:0007669"/>
    <property type="project" value="UniProtKB-KW"/>
</dbReference>
<dbReference type="InterPro" id="IPR050079">
    <property type="entry name" value="DEAD_box_RNA_helicase"/>
</dbReference>
<dbReference type="PROSITE" id="PS51194">
    <property type="entry name" value="HELICASE_CTER"/>
    <property type="match status" value="1"/>
</dbReference>
<evidence type="ECO:0000256" key="1">
    <source>
        <dbReference type="ARBA" id="ARBA00012552"/>
    </source>
</evidence>
<keyword evidence="5" id="KW-0067">ATP-binding</keyword>
<dbReference type="EC" id="3.6.4.13" evidence="1"/>
<dbReference type="InterPro" id="IPR014001">
    <property type="entry name" value="Helicase_ATP-bd"/>
</dbReference>
<proteinExistence type="predicted"/>
<dbReference type="Pfam" id="PF00270">
    <property type="entry name" value="DEAD"/>
    <property type="match status" value="1"/>
</dbReference>
<dbReference type="AlphaFoldDB" id="A0A226EPF4"/>
<evidence type="ECO:0000256" key="3">
    <source>
        <dbReference type="ARBA" id="ARBA00022801"/>
    </source>
</evidence>
<evidence type="ECO:0000256" key="6">
    <source>
        <dbReference type="PROSITE-ProRule" id="PRU00552"/>
    </source>
</evidence>
<keyword evidence="12" id="KW-1185">Reference proteome</keyword>
<dbReference type="CDD" id="cd18787">
    <property type="entry name" value="SF2_C_DEAD"/>
    <property type="match status" value="1"/>
</dbReference>
<evidence type="ECO:0000313" key="11">
    <source>
        <dbReference type="EMBL" id="OXA59492.1"/>
    </source>
</evidence>
<sequence length="431" mass="47952">MSSIVPAKVGNVPKRRKKPKKPEVGLAIRFSALNINQNVLESFEDMGLSDQLLRGIHNYGLEKPAFIQQRAIVPCIGGQDAIVQAQSGMGKTAALVIAVLQRLDRSDPQCQALVLAPTRELAEQIQQVFQELSKFMIKPNVTSYTCVGGRGDMKKCKKACRAGRQVIIGTLGRTVHMLIGDGDEYGPHLSTDGIKTLALDEADQLLDGTYGRDLTTVLEKIPPAAQVILMSATMPGNILKLAWRFMRNPVTFLVRDFQLTLDGIRQYYVNVADAAEKILTVVDLFPIIEKSRGMIFCNMRATVVRVKKKLVDAGHVSACITGDMTQRDRDEIMAKFRRGERGYRVLITSDLLGRGIDVQQINLVVNYDLPTHKETYIHRVGRAGRYGRKGLALSFVETKELKMFEGIKAFYQTDIQPMPAEQEFLAQLGQC</sequence>
<feature type="domain" description="Helicase C-terminal" evidence="9">
    <location>
        <begin position="280"/>
        <end position="426"/>
    </location>
</feature>
<dbReference type="InterPro" id="IPR001650">
    <property type="entry name" value="Helicase_C-like"/>
</dbReference>
<organism evidence="11 12">
    <name type="scientific">Folsomia candida</name>
    <name type="common">Springtail</name>
    <dbReference type="NCBI Taxonomy" id="158441"/>
    <lineage>
        <taxon>Eukaryota</taxon>
        <taxon>Metazoa</taxon>
        <taxon>Ecdysozoa</taxon>
        <taxon>Arthropoda</taxon>
        <taxon>Hexapoda</taxon>
        <taxon>Collembola</taxon>
        <taxon>Entomobryomorpha</taxon>
        <taxon>Isotomoidea</taxon>
        <taxon>Isotomidae</taxon>
        <taxon>Proisotominae</taxon>
        <taxon>Folsomia</taxon>
    </lineage>
</organism>
<dbReference type="InterPro" id="IPR027417">
    <property type="entry name" value="P-loop_NTPase"/>
</dbReference>
<evidence type="ECO:0000259" key="9">
    <source>
        <dbReference type="PROSITE" id="PS51194"/>
    </source>
</evidence>
<comment type="caution">
    <text evidence="11">The sequence shown here is derived from an EMBL/GenBank/DDBJ whole genome shotgun (WGS) entry which is preliminary data.</text>
</comment>
<evidence type="ECO:0000256" key="7">
    <source>
        <dbReference type="SAM" id="MobiDB-lite"/>
    </source>
</evidence>
<dbReference type="PANTHER" id="PTHR47959:SF1">
    <property type="entry name" value="ATP-DEPENDENT RNA HELICASE DBPA"/>
    <property type="match status" value="1"/>
</dbReference>
<dbReference type="SMART" id="SM00487">
    <property type="entry name" value="DEXDc"/>
    <property type="match status" value="1"/>
</dbReference>
<evidence type="ECO:0000259" key="10">
    <source>
        <dbReference type="PROSITE" id="PS51195"/>
    </source>
</evidence>
<dbReference type="EMBL" id="LNIX01000002">
    <property type="protein sequence ID" value="OXA59492.1"/>
    <property type="molecule type" value="Genomic_DNA"/>
</dbReference>
<dbReference type="GO" id="GO:0016787">
    <property type="term" value="F:hydrolase activity"/>
    <property type="evidence" value="ECO:0007669"/>
    <property type="project" value="UniProtKB-KW"/>
</dbReference>
<evidence type="ECO:0000256" key="4">
    <source>
        <dbReference type="ARBA" id="ARBA00022806"/>
    </source>
</evidence>
<protein>
    <recommendedName>
        <fullName evidence="1">RNA helicase</fullName>
        <ecNumber evidence="1">3.6.4.13</ecNumber>
    </recommendedName>
</protein>
<dbReference type="PROSITE" id="PS51192">
    <property type="entry name" value="HELICASE_ATP_BIND_1"/>
    <property type="match status" value="1"/>
</dbReference>
<feature type="region of interest" description="Disordered" evidence="7">
    <location>
        <begin position="1"/>
        <end position="20"/>
    </location>
</feature>
<keyword evidence="11" id="KW-0396">Initiation factor</keyword>
<dbReference type="GO" id="GO:0005524">
    <property type="term" value="F:ATP binding"/>
    <property type="evidence" value="ECO:0007669"/>
    <property type="project" value="UniProtKB-KW"/>
</dbReference>
<keyword evidence="3" id="KW-0378">Hydrolase</keyword>
<accession>A0A226EPF4</accession>
<evidence type="ECO:0000256" key="2">
    <source>
        <dbReference type="ARBA" id="ARBA00022741"/>
    </source>
</evidence>
<dbReference type="STRING" id="158441.A0A226EPF4"/>
<dbReference type="PANTHER" id="PTHR47959">
    <property type="entry name" value="ATP-DEPENDENT RNA HELICASE RHLE-RELATED"/>
    <property type="match status" value="1"/>
</dbReference>
<dbReference type="GO" id="GO:0005829">
    <property type="term" value="C:cytosol"/>
    <property type="evidence" value="ECO:0007669"/>
    <property type="project" value="TreeGrafter"/>
</dbReference>
<gene>
    <name evidence="11" type="ORF">Fcan01_04956</name>
</gene>
<evidence type="ECO:0000259" key="8">
    <source>
        <dbReference type="PROSITE" id="PS51192"/>
    </source>
</evidence>
<dbReference type="Gene3D" id="3.40.50.300">
    <property type="entry name" value="P-loop containing nucleotide triphosphate hydrolases"/>
    <property type="match status" value="2"/>
</dbReference>
<dbReference type="GO" id="GO:0003676">
    <property type="term" value="F:nucleic acid binding"/>
    <property type="evidence" value="ECO:0007669"/>
    <property type="project" value="InterPro"/>
</dbReference>
<reference evidence="11 12" key="1">
    <citation type="submission" date="2015-12" db="EMBL/GenBank/DDBJ databases">
        <title>The genome of Folsomia candida.</title>
        <authorList>
            <person name="Faddeeva A."/>
            <person name="Derks M.F."/>
            <person name="Anvar Y."/>
            <person name="Smit S."/>
            <person name="Van Straalen N."/>
            <person name="Roelofs D."/>
        </authorList>
    </citation>
    <scope>NUCLEOTIDE SEQUENCE [LARGE SCALE GENOMIC DNA]</scope>
    <source>
        <strain evidence="11 12">VU population</strain>
        <tissue evidence="11">Whole body</tissue>
    </source>
</reference>
<feature type="domain" description="Helicase ATP-binding" evidence="8">
    <location>
        <begin position="72"/>
        <end position="252"/>
    </location>
</feature>
<keyword evidence="2" id="KW-0547">Nucleotide-binding</keyword>
<dbReference type="InterPro" id="IPR014014">
    <property type="entry name" value="RNA_helicase_DEAD_Q_motif"/>
</dbReference>
<feature type="domain" description="DEAD-box RNA helicase Q" evidence="10">
    <location>
        <begin position="41"/>
        <end position="69"/>
    </location>
</feature>
<feature type="short sequence motif" description="Q motif" evidence="6">
    <location>
        <begin position="41"/>
        <end position="69"/>
    </location>
</feature>
<evidence type="ECO:0000256" key="5">
    <source>
        <dbReference type="ARBA" id="ARBA00022840"/>
    </source>
</evidence>
<dbReference type="PROSITE" id="PS51195">
    <property type="entry name" value="Q_MOTIF"/>
    <property type="match status" value="1"/>
</dbReference>
<evidence type="ECO:0000313" key="12">
    <source>
        <dbReference type="Proteomes" id="UP000198287"/>
    </source>
</evidence>
<dbReference type="OrthoDB" id="10265785at2759"/>
<dbReference type="Pfam" id="PF00271">
    <property type="entry name" value="Helicase_C"/>
    <property type="match status" value="1"/>
</dbReference>
<dbReference type="GO" id="GO:0003724">
    <property type="term" value="F:RNA helicase activity"/>
    <property type="evidence" value="ECO:0007669"/>
    <property type="project" value="UniProtKB-EC"/>
</dbReference>
<dbReference type="SMART" id="SM00490">
    <property type="entry name" value="HELICc"/>
    <property type="match status" value="1"/>
</dbReference>